<accession>A0A0K2UW87</accession>
<dbReference type="EMBL" id="HACA01025162">
    <property type="protein sequence ID" value="CDW42523.1"/>
    <property type="molecule type" value="Transcribed_RNA"/>
</dbReference>
<organism evidence="1">
    <name type="scientific">Lepeophtheirus salmonis</name>
    <name type="common">Salmon louse</name>
    <name type="synonym">Caligus salmonis</name>
    <dbReference type="NCBI Taxonomy" id="72036"/>
    <lineage>
        <taxon>Eukaryota</taxon>
        <taxon>Metazoa</taxon>
        <taxon>Ecdysozoa</taxon>
        <taxon>Arthropoda</taxon>
        <taxon>Crustacea</taxon>
        <taxon>Multicrustacea</taxon>
        <taxon>Hexanauplia</taxon>
        <taxon>Copepoda</taxon>
        <taxon>Siphonostomatoida</taxon>
        <taxon>Caligidae</taxon>
        <taxon>Lepeophtheirus</taxon>
    </lineage>
</organism>
<proteinExistence type="predicted"/>
<sequence>MPYQLLVKISNKASHINVLSNKDSRYSSKVYLINYLSTMRLNYILNSPLSLSNAKSFLLGFCL</sequence>
<reference evidence="1" key="1">
    <citation type="submission" date="2014-05" db="EMBL/GenBank/DDBJ databases">
        <authorList>
            <person name="Chronopoulou M."/>
        </authorList>
    </citation>
    <scope>NUCLEOTIDE SEQUENCE</scope>
    <source>
        <tissue evidence="1">Whole organism</tissue>
    </source>
</reference>
<dbReference type="AlphaFoldDB" id="A0A0K2UW87"/>
<name>A0A0K2UW87_LEPSM</name>
<protein>
    <submittedName>
        <fullName evidence="1">Uncharacterized protein</fullName>
    </submittedName>
</protein>
<evidence type="ECO:0000313" key="1">
    <source>
        <dbReference type="EMBL" id="CDW42523.1"/>
    </source>
</evidence>